<gene>
    <name evidence="10" type="primary">g90</name>
    <name evidence="10" type="ORF">VP750_LOCUS73</name>
</gene>
<evidence type="ECO:0000313" key="11">
    <source>
        <dbReference type="Proteomes" id="UP001497392"/>
    </source>
</evidence>
<accession>A0ABP1FGV9</accession>
<keyword evidence="11" id="KW-1185">Reference proteome</keyword>
<keyword evidence="3 9" id="KW-0732">Signal</keyword>
<evidence type="ECO:0000256" key="8">
    <source>
        <dbReference type="SAM" id="Phobius"/>
    </source>
</evidence>
<dbReference type="PANTHER" id="PTHR11884">
    <property type="entry name" value="SELECTIN LIGAND RELATED"/>
    <property type="match status" value="1"/>
</dbReference>
<protein>
    <submittedName>
        <fullName evidence="10">G90 protein</fullName>
    </submittedName>
</protein>
<reference evidence="10 11" key="1">
    <citation type="submission" date="2024-06" db="EMBL/GenBank/DDBJ databases">
        <authorList>
            <person name="Kraege A."/>
            <person name="Thomma B."/>
        </authorList>
    </citation>
    <scope>NUCLEOTIDE SEQUENCE [LARGE SCALE GENOMIC DNA]</scope>
</reference>
<feature type="chain" id="PRO_5046142964" evidence="9">
    <location>
        <begin position="25"/>
        <end position="956"/>
    </location>
</feature>
<evidence type="ECO:0000256" key="2">
    <source>
        <dbReference type="ARBA" id="ARBA00022692"/>
    </source>
</evidence>
<sequence length="956" mass="104358">MQRHLKVLALFGVILLCTAALSWAETTPEPAKSGAELDKAIESNVEAQDYAEETAPVRAQIIKGEPAALISSGTGDISTTGECQDELDKWCAAVKPGEGRLAKCLGDELTVEGQAGSKGAKMSEGCKKELTSFKIQRSTNINMDLPLAKACKADAEKFCANKYENYGILGCLREQYEDLGAACKEEVFKRQAEAANDWRTDKELNEACQADVKTNCPDAKPEAGEVQECLAEHRPLLSWDCQEQLFRQEVENAEDLRLSVRLFRACLADKKKFCADVPPGNARAKECLEDNREAPGFSATCKTEVEKMMESRASDFRLDPKLRQLCADDIQDVCGYERDSMDTVVGYDARVIQCLQDYREEIQSPACAARVVKIMEYASSDIRFDVPLAEACFEDRQEFCANVPPGSARVIRCLQDRRQELSYECKATLFDQEVRMAENIDFQFPMKKACSQDIQAFCKDVQHGHAKVIRCLEDNLEQPTFNATCKAEIQKHAANSATDYRLNYRLSIACHDTIMNKCADACTSTSIDQPCGGTVLRCLTEKLDEITDAECKKEVFYFIKMEVRDFRNDVILAEACRADVETYCKNTPAGEAKVHDCLRTNIDKISDACRKEEISLSVLQASNTELMPNIANACKVERAAHCSDVRPGKARVFTCLLAHIEIGDYRQSCQDQLSAQQARRVSDWRLDYDLRQACKDDVPKVCTGARAEEDKATGSILKCLVSNVDNVSSSCAREAGRAARNALTFYSPKAPVTDVCDSDVASLCLGSQGLQTMSIGQVRACLAQQVAPAAAPPEVAQSLATEETKAAAAAETLASTSTAAASTTGARGMRRLTQEAAGGAATSASKLSPACDALVRLAEPGDVYAHYNRAMSAAAVSTQIKSIEQRLGLKEGTLTPKEAGVGMLTLTGWSAALGMLSLIAVVVGGAAYGYWRFKGYDKMTAYTRVNKAERASSSTA</sequence>
<keyword evidence="6 8" id="KW-0472">Membrane</keyword>
<evidence type="ECO:0000256" key="7">
    <source>
        <dbReference type="ARBA" id="ARBA00023180"/>
    </source>
</evidence>
<keyword evidence="4" id="KW-0677">Repeat</keyword>
<keyword evidence="2 8" id="KW-0812">Transmembrane</keyword>
<evidence type="ECO:0000256" key="4">
    <source>
        <dbReference type="ARBA" id="ARBA00022737"/>
    </source>
</evidence>
<dbReference type="Pfam" id="PF00839">
    <property type="entry name" value="Cys_rich_FGFR"/>
    <property type="match status" value="10"/>
</dbReference>
<evidence type="ECO:0000256" key="9">
    <source>
        <dbReference type="SAM" id="SignalP"/>
    </source>
</evidence>
<dbReference type="PROSITE" id="PS51289">
    <property type="entry name" value="GLG1_C_RICH"/>
    <property type="match status" value="5"/>
</dbReference>
<keyword evidence="5 8" id="KW-1133">Transmembrane helix</keyword>
<feature type="transmembrane region" description="Helical" evidence="8">
    <location>
        <begin position="909"/>
        <end position="931"/>
    </location>
</feature>
<evidence type="ECO:0000256" key="6">
    <source>
        <dbReference type="ARBA" id="ARBA00023136"/>
    </source>
</evidence>
<evidence type="ECO:0000256" key="1">
    <source>
        <dbReference type="ARBA" id="ARBA00004479"/>
    </source>
</evidence>
<dbReference type="PANTHER" id="PTHR11884:SF1">
    <property type="entry name" value="GOLGI APPARATUS PROTEIN 1"/>
    <property type="match status" value="1"/>
</dbReference>
<name>A0ABP1FGV9_9CHLO</name>
<dbReference type="InterPro" id="IPR039728">
    <property type="entry name" value="GLG1"/>
</dbReference>
<comment type="subcellular location">
    <subcellularLocation>
        <location evidence="1">Membrane</location>
        <topology evidence="1">Single-pass type I membrane protein</topology>
    </subcellularLocation>
</comment>
<dbReference type="Proteomes" id="UP001497392">
    <property type="component" value="Unassembled WGS sequence"/>
</dbReference>
<evidence type="ECO:0000256" key="3">
    <source>
        <dbReference type="ARBA" id="ARBA00022729"/>
    </source>
</evidence>
<evidence type="ECO:0000256" key="5">
    <source>
        <dbReference type="ARBA" id="ARBA00022989"/>
    </source>
</evidence>
<comment type="caution">
    <text evidence="10">The sequence shown here is derived from an EMBL/GenBank/DDBJ whole genome shotgun (WGS) entry which is preliminary data.</text>
</comment>
<keyword evidence="7" id="KW-0325">Glycoprotein</keyword>
<feature type="signal peptide" evidence="9">
    <location>
        <begin position="1"/>
        <end position="24"/>
    </location>
</feature>
<proteinExistence type="predicted"/>
<dbReference type="EMBL" id="CAXHTA020000001">
    <property type="protein sequence ID" value="CAL5218414.1"/>
    <property type="molecule type" value="Genomic_DNA"/>
</dbReference>
<organism evidence="10 11">
    <name type="scientific">Coccomyxa viridis</name>
    <dbReference type="NCBI Taxonomy" id="1274662"/>
    <lineage>
        <taxon>Eukaryota</taxon>
        <taxon>Viridiplantae</taxon>
        <taxon>Chlorophyta</taxon>
        <taxon>core chlorophytes</taxon>
        <taxon>Trebouxiophyceae</taxon>
        <taxon>Trebouxiophyceae incertae sedis</taxon>
        <taxon>Coccomyxaceae</taxon>
        <taxon>Coccomyxa</taxon>
    </lineage>
</organism>
<dbReference type="InterPro" id="IPR001893">
    <property type="entry name" value="Cys-rich_GLG1_repeat"/>
</dbReference>
<dbReference type="InterPro" id="IPR017873">
    <property type="entry name" value="Cys-rich_GLG1_repeat_euk"/>
</dbReference>
<evidence type="ECO:0000313" key="10">
    <source>
        <dbReference type="EMBL" id="CAL5218414.1"/>
    </source>
</evidence>